<gene>
    <name evidence="2" type="ORF">ACFPOB_04825</name>
</gene>
<evidence type="ECO:0000313" key="3">
    <source>
        <dbReference type="Proteomes" id="UP001596053"/>
    </source>
</evidence>
<feature type="signal peptide" evidence="1">
    <location>
        <begin position="1"/>
        <end position="22"/>
    </location>
</feature>
<sequence>MMRFFKLCLSILLNLPPLTAVAQAQSSASPPCADRSMATTQLHELYGERRIGYGLAANGSVIELFAAPNGSFTLFATLPDSVSCLIAAGQSWEPPPEAEYYAGR</sequence>
<keyword evidence="1" id="KW-0732">Signal</keyword>
<protein>
    <submittedName>
        <fullName evidence="2">Uncharacterized protein</fullName>
    </submittedName>
</protein>
<reference evidence="3" key="1">
    <citation type="journal article" date="2019" name="Int. J. Syst. Evol. Microbiol.">
        <title>The Global Catalogue of Microorganisms (GCM) 10K type strain sequencing project: providing services to taxonomists for standard genome sequencing and annotation.</title>
        <authorList>
            <consortium name="The Broad Institute Genomics Platform"/>
            <consortium name="The Broad Institute Genome Sequencing Center for Infectious Disease"/>
            <person name="Wu L."/>
            <person name="Ma J."/>
        </authorList>
    </citation>
    <scope>NUCLEOTIDE SEQUENCE [LARGE SCALE GENOMIC DNA]</scope>
    <source>
        <strain evidence="3">NCAIM B.01391</strain>
    </source>
</reference>
<dbReference type="EMBL" id="JBHSLW010000006">
    <property type="protein sequence ID" value="MFC5418885.1"/>
    <property type="molecule type" value="Genomic_DNA"/>
</dbReference>
<feature type="chain" id="PRO_5047343073" evidence="1">
    <location>
        <begin position="23"/>
        <end position="104"/>
    </location>
</feature>
<dbReference type="RefSeq" id="WP_377796338.1">
    <property type="nucleotide sequence ID" value="NZ_JBHSLW010000006.1"/>
</dbReference>
<keyword evidence="3" id="KW-1185">Reference proteome</keyword>
<name>A0ABW0ISN5_9HYPH</name>
<comment type="caution">
    <text evidence="2">The sequence shown here is derived from an EMBL/GenBank/DDBJ whole genome shotgun (WGS) entry which is preliminary data.</text>
</comment>
<dbReference type="Proteomes" id="UP001596053">
    <property type="component" value="Unassembled WGS sequence"/>
</dbReference>
<proteinExistence type="predicted"/>
<accession>A0ABW0ISN5</accession>
<evidence type="ECO:0000313" key="2">
    <source>
        <dbReference type="EMBL" id="MFC5418885.1"/>
    </source>
</evidence>
<organism evidence="2 3">
    <name type="scientific">Bosea eneae</name>
    <dbReference type="NCBI Taxonomy" id="151454"/>
    <lineage>
        <taxon>Bacteria</taxon>
        <taxon>Pseudomonadati</taxon>
        <taxon>Pseudomonadota</taxon>
        <taxon>Alphaproteobacteria</taxon>
        <taxon>Hyphomicrobiales</taxon>
        <taxon>Boseaceae</taxon>
        <taxon>Bosea</taxon>
    </lineage>
</organism>
<evidence type="ECO:0000256" key="1">
    <source>
        <dbReference type="SAM" id="SignalP"/>
    </source>
</evidence>